<comment type="caution">
    <text evidence="1">The sequence shown here is derived from an EMBL/GenBank/DDBJ whole genome shotgun (WGS) entry which is preliminary data.</text>
</comment>
<keyword evidence="2" id="KW-1185">Reference proteome</keyword>
<dbReference type="RefSeq" id="XP_062634629.1">
    <property type="nucleotide sequence ID" value="XM_062781688.1"/>
</dbReference>
<dbReference type="GeneID" id="87818301"/>
<organism evidence="1 2">
    <name type="scientific">Dichotomopilus funicola</name>
    <dbReference type="NCBI Taxonomy" id="1934379"/>
    <lineage>
        <taxon>Eukaryota</taxon>
        <taxon>Fungi</taxon>
        <taxon>Dikarya</taxon>
        <taxon>Ascomycota</taxon>
        <taxon>Pezizomycotina</taxon>
        <taxon>Sordariomycetes</taxon>
        <taxon>Sordariomycetidae</taxon>
        <taxon>Sordariales</taxon>
        <taxon>Chaetomiaceae</taxon>
        <taxon>Dichotomopilus</taxon>
    </lineage>
</organism>
<reference evidence="1" key="1">
    <citation type="journal article" date="2023" name="Mol. Phylogenet. Evol.">
        <title>Genome-scale phylogeny and comparative genomics of the fungal order Sordariales.</title>
        <authorList>
            <person name="Hensen N."/>
            <person name="Bonometti L."/>
            <person name="Westerberg I."/>
            <person name="Brannstrom I.O."/>
            <person name="Guillou S."/>
            <person name="Cros-Aarteil S."/>
            <person name="Calhoun S."/>
            <person name="Haridas S."/>
            <person name="Kuo A."/>
            <person name="Mondo S."/>
            <person name="Pangilinan J."/>
            <person name="Riley R."/>
            <person name="LaButti K."/>
            <person name="Andreopoulos B."/>
            <person name="Lipzen A."/>
            <person name="Chen C."/>
            <person name="Yan M."/>
            <person name="Daum C."/>
            <person name="Ng V."/>
            <person name="Clum A."/>
            <person name="Steindorff A."/>
            <person name="Ohm R.A."/>
            <person name="Martin F."/>
            <person name="Silar P."/>
            <person name="Natvig D.O."/>
            <person name="Lalanne C."/>
            <person name="Gautier V."/>
            <person name="Ament-Velasquez S.L."/>
            <person name="Kruys A."/>
            <person name="Hutchinson M.I."/>
            <person name="Powell A.J."/>
            <person name="Barry K."/>
            <person name="Miller A.N."/>
            <person name="Grigoriev I.V."/>
            <person name="Debuchy R."/>
            <person name="Gladieux P."/>
            <person name="Hiltunen Thoren M."/>
            <person name="Johannesson H."/>
        </authorList>
    </citation>
    <scope>NUCLEOTIDE SEQUENCE</scope>
    <source>
        <strain evidence="1">CBS 141.50</strain>
    </source>
</reference>
<gene>
    <name evidence="1" type="ORF">C8A04DRAFT_31236</name>
</gene>
<name>A0AAN6UXY7_9PEZI</name>
<accession>A0AAN6UXY7</accession>
<evidence type="ECO:0000313" key="2">
    <source>
        <dbReference type="Proteomes" id="UP001302676"/>
    </source>
</evidence>
<evidence type="ECO:0000313" key="1">
    <source>
        <dbReference type="EMBL" id="KAK4141258.1"/>
    </source>
</evidence>
<dbReference type="EMBL" id="MU853615">
    <property type="protein sequence ID" value="KAK4141258.1"/>
    <property type="molecule type" value="Genomic_DNA"/>
</dbReference>
<protein>
    <submittedName>
        <fullName evidence="1">Uncharacterized protein</fullName>
    </submittedName>
</protein>
<reference evidence="1" key="2">
    <citation type="submission" date="2023-05" db="EMBL/GenBank/DDBJ databases">
        <authorList>
            <consortium name="Lawrence Berkeley National Laboratory"/>
            <person name="Steindorff A."/>
            <person name="Hensen N."/>
            <person name="Bonometti L."/>
            <person name="Westerberg I."/>
            <person name="Brannstrom I.O."/>
            <person name="Guillou S."/>
            <person name="Cros-Aarteil S."/>
            <person name="Calhoun S."/>
            <person name="Haridas S."/>
            <person name="Kuo A."/>
            <person name="Mondo S."/>
            <person name="Pangilinan J."/>
            <person name="Riley R."/>
            <person name="Labutti K."/>
            <person name="Andreopoulos B."/>
            <person name="Lipzen A."/>
            <person name="Chen C."/>
            <person name="Yanf M."/>
            <person name="Daum C."/>
            <person name="Ng V."/>
            <person name="Clum A."/>
            <person name="Ohm R."/>
            <person name="Martin F."/>
            <person name="Silar P."/>
            <person name="Natvig D."/>
            <person name="Lalanne C."/>
            <person name="Gautier V."/>
            <person name="Ament-Velasquez S.L."/>
            <person name="Kruys A."/>
            <person name="Hutchinson M.I."/>
            <person name="Powell A.J."/>
            <person name="Barry K."/>
            <person name="Miller A.N."/>
            <person name="Grigoriev I.V."/>
            <person name="Debuchy R."/>
            <person name="Gladieux P."/>
            <person name="Thoren M.H."/>
            <person name="Johannesson H."/>
        </authorList>
    </citation>
    <scope>NUCLEOTIDE SEQUENCE</scope>
    <source>
        <strain evidence="1">CBS 141.50</strain>
    </source>
</reference>
<dbReference type="AlphaFoldDB" id="A0AAN6UXY7"/>
<dbReference type="Proteomes" id="UP001302676">
    <property type="component" value="Unassembled WGS sequence"/>
</dbReference>
<proteinExistence type="predicted"/>
<sequence length="147" mass="16945">MHIQEETGYAISLFPQSETIWFLPPLSATLARPRTCQLPPYLALASDRTALPFYERPPEWGAFHLDQTVVLVLKAHIMTEALMRIMARDDKTKLGAHVVQHFPFIPIHAEKLGFLDLDLLPEPFKKIYEDFRDGPPTTKPLQRRRRG</sequence>